<name>A0A2P6TUD8_CHLSO</name>
<dbReference type="Proteomes" id="UP000239899">
    <property type="component" value="Unassembled WGS sequence"/>
</dbReference>
<dbReference type="PANTHER" id="PTHR15629:SF2">
    <property type="entry name" value="SH3 DOMAIN-CONTAINING YSC84-LIKE PROTEIN 1"/>
    <property type="match status" value="1"/>
</dbReference>
<comment type="caution">
    <text evidence="3">The sequence shown here is derived from an EMBL/GenBank/DDBJ whole genome shotgun (WGS) entry which is preliminary data.</text>
</comment>
<gene>
    <name evidence="3" type="ORF">C2E21_3653</name>
</gene>
<feature type="compositionally biased region" description="Low complexity" evidence="1">
    <location>
        <begin position="300"/>
        <end position="316"/>
    </location>
</feature>
<dbReference type="InterPro" id="IPR007461">
    <property type="entry name" value="Ysc84_actin-binding"/>
</dbReference>
<organism evidence="3 4">
    <name type="scientific">Chlorella sorokiniana</name>
    <name type="common">Freshwater green alga</name>
    <dbReference type="NCBI Taxonomy" id="3076"/>
    <lineage>
        <taxon>Eukaryota</taxon>
        <taxon>Viridiplantae</taxon>
        <taxon>Chlorophyta</taxon>
        <taxon>core chlorophytes</taxon>
        <taxon>Trebouxiophyceae</taxon>
        <taxon>Chlorellales</taxon>
        <taxon>Chlorellaceae</taxon>
        <taxon>Chlorella clade</taxon>
        <taxon>Chlorella</taxon>
    </lineage>
</organism>
<dbReference type="InterPro" id="IPR051702">
    <property type="entry name" value="SH3_domain_YSC84-like"/>
</dbReference>
<sequence>MNRWRELEDDASRATVILQKLTSKKEELRDSLPRGTEPMPRSELHFCNGLAFTFVRKLGAGLSFEAGHGFVIRKIYTGEKDGRPTWTWSAPLFMTVTAAGLGLTLGYTEIESIIVLDTPEAVQSFTKTQWAVDTDITGAAGPAVGAHLPATAANVSNMQLSDKTFTYSITRGAILDVSLTGLSYATDTAMNQSFYGNKVTPQSILDGAVEAPEPMRELYAAIDKVLNEYYSTVEETVQMETQVEHTAPSGEPSGAAGAAGADAPGTSAAAAAAGSEGEGAMETEAGQGSEILPDAGAAGGPSAAEGVAKEAAAQAD</sequence>
<feature type="compositionally biased region" description="Low complexity" evidence="1">
    <location>
        <begin position="241"/>
        <end position="286"/>
    </location>
</feature>
<evidence type="ECO:0000313" key="4">
    <source>
        <dbReference type="Proteomes" id="UP000239899"/>
    </source>
</evidence>
<dbReference type="CDD" id="cd11524">
    <property type="entry name" value="SYLF"/>
    <property type="match status" value="1"/>
</dbReference>
<evidence type="ECO:0000259" key="2">
    <source>
        <dbReference type="Pfam" id="PF04366"/>
    </source>
</evidence>
<proteinExistence type="predicted"/>
<accession>A0A2P6TUD8</accession>
<protein>
    <submittedName>
        <fullName evidence="3">SH3 domain-containing</fullName>
    </submittedName>
</protein>
<feature type="region of interest" description="Disordered" evidence="1">
    <location>
        <begin position="241"/>
        <end position="316"/>
    </location>
</feature>
<dbReference type="GO" id="GO:0035091">
    <property type="term" value="F:phosphatidylinositol binding"/>
    <property type="evidence" value="ECO:0007669"/>
    <property type="project" value="TreeGrafter"/>
</dbReference>
<dbReference type="OrthoDB" id="443981at2759"/>
<feature type="domain" description="Ysc84 actin-binding" evidence="2">
    <location>
        <begin position="98"/>
        <end position="224"/>
    </location>
</feature>
<dbReference type="Pfam" id="PF04366">
    <property type="entry name" value="Ysc84"/>
    <property type="match status" value="1"/>
</dbReference>
<dbReference type="EMBL" id="LHPG02000006">
    <property type="protein sequence ID" value="PRW57687.1"/>
    <property type="molecule type" value="Genomic_DNA"/>
</dbReference>
<dbReference type="PANTHER" id="PTHR15629">
    <property type="entry name" value="SH3YL1 PROTEIN"/>
    <property type="match status" value="1"/>
</dbReference>
<dbReference type="AlphaFoldDB" id="A0A2P6TUD8"/>
<keyword evidence="4" id="KW-1185">Reference proteome</keyword>
<evidence type="ECO:0000256" key="1">
    <source>
        <dbReference type="SAM" id="MobiDB-lite"/>
    </source>
</evidence>
<reference evidence="3 4" key="1">
    <citation type="journal article" date="2018" name="Plant J.">
        <title>Genome sequences of Chlorella sorokiniana UTEX 1602 and Micractinium conductrix SAG 241.80: implications to maltose excretion by a green alga.</title>
        <authorList>
            <person name="Arriola M.B."/>
            <person name="Velmurugan N."/>
            <person name="Zhang Y."/>
            <person name="Plunkett M.H."/>
            <person name="Hondzo H."/>
            <person name="Barney B.M."/>
        </authorList>
    </citation>
    <scope>NUCLEOTIDE SEQUENCE [LARGE SCALE GENOMIC DNA]</scope>
    <source>
        <strain evidence="4">UTEX 1602</strain>
    </source>
</reference>
<evidence type="ECO:0000313" key="3">
    <source>
        <dbReference type="EMBL" id="PRW57687.1"/>
    </source>
</evidence>